<keyword evidence="2" id="KW-1185">Reference proteome</keyword>
<gene>
    <name evidence="1" type="ORF">MEUPH1_LOCUS16930</name>
</gene>
<organism evidence="1 2">
    <name type="scientific">Macrosiphum euphorbiae</name>
    <name type="common">potato aphid</name>
    <dbReference type="NCBI Taxonomy" id="13131"/>
    <lineage>
        <taxon>Eukaryota</taxon>
        <taxon>Metazoa</taxon>
        <taxon>Ecdysozoa</taxon>
        <taxon>Arthropoda</taxon>
        <taxon>Hexapoda</taxon>
        <taxon>Insecta</taxon>
        <taxon>Pterygota</taxon>
        <taxon>Neoptera</taxon>
        <taxon>Paraneoptera</taxon>
        <taxon>Hemiptera</taxon>
        <taxon>Sternorrhyncha</taxon>
        <taxon>Aphidomorpha</taxon>
        <taxon>Aphidoidea</taxon>
        <taxon>Aphididae</taxon>
        <taxon>Macrosiphini</taxon>
        <taxon>Macrosiphum</taxon>
    </lineage>
</organism>
<proteinExistence type="predicted"/>
<comment type="caution">
    <text evidence="1">The sequence shown here is derived from an EMBL/GenBank/DDBJ whole genome shotgun (WGS) entry which is preliminary data.</text>
</comment>
<sequence>MEVETLSSKLKGKRPPVQIIQHKSRKRISKIQKTNYLKSDTLNSKADEKMLKQKKIKKNFLNCLKQW</sequence>
<reference evidence="1 2" key="1">
    <citation type="submission" date="2023-01" db="EMBL/GenBank/DDBJ databases">
        <authorList>
            <person name="Whitehead M."/>
        </authorList>
    </citation>
    <scope>NUCLEOTIDE SEQUENCE [LARGE SCALE GENOMIC DNA]</scope>
</reference>
<evidence type="ECO:0000313" key="1">
    <source>
        <dbReference type="EMBL" id="CAI6361786.1"/>
    </source>
</evidence>
<accession>A0AAV0X1D0</accession>
<dbReference type="AlphaFoldDB" id="A0AAV0X1D0"/>
<dbReference type="Proteomes" id="UP001160148">
    <property type="component" value="Unassembled WGS sequence"/>
</dbReference>
<name>A0AAV0X1D0_9HEMI</name>
<protein>
    <submittedName>
        <fullName evidence="1">Uncharacterized protein</fullName>
    </submittedName>
</protein>
<evidence type="ECO:0000313" key="2">
    <source>
        <dbReference type="Proteomes" id="UP001160148"/>
    </source>
</evidence>
<dbReference type="EMBL" id="CARXXK010000003">
    <property type="protein sequence ID" value="CAI6361786.1"/>
    <property type="molecule type" value="Genomic_DNA"/>
</dbReference>